<feature type="domain" description="Peptidase S59" evidence="2">
    <location>
        <begin position="80"/>
        <end position="105"/>
    </location>
</feature>
<evidence type="ECO:0000313" key="4">
    <source>
        <dbReference type="Proteomes" id="UP001209540"/>
    </source>
</evidence>
<dbReference type="AlphaFoldDB" id="A0AAD5K0I8"/>
<feature type="region of interest" description="Disordered" evidence="1">
    <location>
        <begin position="13"/>
        <end position="57"/>
    </location>
</feature>
<protein>
    <recommendedName>
        <fullName evidence="2">Peptidase S59 domain-containing protein</fullName>
    </recommendedName>
</protein>
<reference evidence="3" key="2">
    <citation type="submission" date="2023-02" db="EMBL/GenBank/DDBJ databases">
        <authorList>
            <consortium name="DOE Joint Genome Institute"/>
            <person name="Mondo S.J."/>
            <person name="Chang Y."/>
            <person name="Wang Y."/>
            <person name="Ahrendt S."/>
            <person name="Andreopoulos W."/>
            <person name="Barry K."/>
            <person name="Beard J."/>
            <person name="Benny G.L."/>
            <person name="Blankenship S."/>
            <person name="Bonito G."/>
            <person name="Cuomo C."/>
            <person name="Desiro A."/>
            <person name="Gervers K.A."/>
            <person name="Hundley H."/>
            <person name="Kuo A."/>
            <person name="LaButti K."/>
            <person name="Lang B.F."/>
            <person name="Lipzen A."/>
            <person name="O'Donnell K."/>
            <person name="Pangilinan J."/>
            <person name="Reynolds N."/>
            <person name="Sandor L."/>
            <person name="Smith M.W."/>
            <person name="Tsang A."/>
            <person name="Grigoriev I.V."/>
            <person name="Stajich J.E."/>
            <person name="Spatafora J.W."/>
        </authorList>
    </citation>
    <scope>NUCLEOTIDE SEQUENCE</scope>
    <source>
        <strain evidence="3">RSA 2281</strain>
    </source>
</reference>
<reference evidence="3" key="1">
    <citation type="journal article" date="2022" name="IScience">
        <title>Evolution of zygomycete secretomes and the origins of terrestrial fungal ecologies.</title>
        <authorList>
            <person name="Chang Y."/>
            <person name="Wang Y."/>
            <person name="Mondo S."/>
            <person name="Ahrendt S."/>
            <person name="Andreopoulos W."/>
            <person name="Barry K."/>
            <person name="Beard J."/>
            <person name="Benny G.L."/>
            <person name="Blankenship S."/>
            <person name="Bonito G."/>
            <person name="Cuomo C."/>
            <person name="Desiro A."/>
            <person name="Gervers K.A."/>
            <person name="Hundley H."/>
            <person name="Kuo A."/>
            <person name="LaButti K."/>
            <person name="Lang B.F."/>
            <person name="Lipzen A."/>
            <person name="O'Donnell K."/>
            <person name="Pangilinan J."/>
            <person name="Reynolds N."/>
            <person name="Sandor L."/>
            <person name="Smith M.E."/>
            <person name="Tsang A."/>
            <person name="Grigoriev I.V."/>
            <person name="Stajich J.E."/>
            <person name="Spatafora J.W."/>
        </authorList>
    </citation>
    <scope>NUCLEOTIDE SEQUENCE</scope>
    <source>
        <strain evidence="3">RSA 2281</strain>
    </source>
</reference>
<dbReference type="Proteomes" id="UP001209540">
    <property type="component" value="Unassembled WGS sequence"/>
</dbReference>
<comment type="caution">
    <text evidence="3">The sequence shown here is derived from an EMBL/GenBank/DDBJ whole genome shotgun (WGS) entry which is preliminary data.</text>
</comment>
<dbReference type="EMBL" id="JAIXMP010000013">
    <property type="protein sequence ID" value="KAI9263416.1"/>
    <property type="molecule type" value="Genomic_DNA"/>
</dbReference>
<keyword evidence="4" id="KW-1185">Reference proteome</keyword>
<name>A0AAD5K0I8_9FUNG</name>
<organism evidence="3 4">
    <name type="scientific">Phascolomyces articulosus</name>
    <dbReference type="NCBI Taxonomy" id="60185"/>
    <lineage>
        <taxon>Eukaryota</taxon>
        <taxon>Fungi</taxon>
        <taxon>Fungi incertae sedis</taxon>
        <taxon>Mucoromycota</taxon>
        <taxon>Mucoromycotina</taxon>
        <taxon>Mucoromycetes</taxon>
        <taxon>Mucorales</taxon>
        <taxon>Lichtheimiaceae</taxon>
        <taxon>Phascolomyces</taxon>
    </lineage>
</organism>
<dbReference type="GO" id="GO:0005643">
    <property type="term" value="C:nuclear pore"/>
    <property type="evidence" value="ECO:0007669"/>
    <property type="project" value="InterPro"/>
</dbReference>
<feature type="compositionally biased region" description="Polar residues" evidence="1">
    <location>
        <begin position="35"/>
        <end position="45"/>
    </location>
</feature>
<proteinExistence type="predicted"/>
<dbReference type="InterPro" id="IPR007230">
    <property type="entry name" value="Nup98_auto-Pept-S59_dom"/>
</dbReference>
<dbReference type="GO" id="GO:0017056">
    <property type="term" value="F:structural constituent of nuclear pore"/>
    <property type="evidence" value="ECO:0007669"/>
    <property type="project" value="InterPro"/>
</dbReference>
<sequence length="105" mass="12054">MAIMLQFLVDLSRKHQHKSSTKSTTTMTTQQKQSLSGSNNNNSDKPTIVRSPSSTSSIDTWSTLLEEDDWHDDKQCWSFKDDYVSFPSLEETEDSTILHDLQVRE</sequence>
<evidence type="ECO:0000313" key="3">
    <source>
        <dbReference type="EMBL" id="KAI9263416.1"/>
    </source>
</evidence>
<evidence type="ECO:0000256" key="1">
    <source>
        <dbReference type="SAM" id="MobiDB-lite"/>
    </source>
</evidence>
<gene>
    <name evidence="3" type="ORF">BDA99DRAFT_559955</name>
</gene>
<feature type="compositionally biased region" description="Low complexity" evidence="1">
    <location>
        <begin position="21"/>
        <end position="34"/>
    </location>
</feature>
<evidence type="ECO:0000259" key="2">
    <source>
        <dbReference type="PROSITE" id="PS51434"/>
    </source>
</evidence>
<accession>A0AAD5K0I8</accession>
<dbReference type="PROSITE" id="PS51434">
    <property type="entry name" value="NUP_C"/>
    <property type="match status" value="1"/>
</dbReference>